<keyword evidence="4 5" id="KW-0238">DNA-binding</keyword>
<feature type="domain" description="THAP-type" evidence="7">
    <location>
        <begin position="1"/>
        <end position="89"/>
    </location>
</feature>
<keyword evidence="6" id="KW-0131">Cell cycle</keyword>
<dbReference type="AlphaFoldDB" id="A0A8K9XDG8"/>
<dbReference type="Proteomes" id="UP000694395">
    <property type="component" value="Chromosome 6"/>
</dbReference>
<protein>
    <recommendedName>
        <fullName evidence="6">THAP domain-containing protein 1</fullName>
    </recommendedName>
</protein>
<keyword evidence="3" id="KW-0862">Zinc</keyword>
<evidence type="ECO:0000256" key="2">
    <source>
        <dbReference type="ARBA" id="ARBA00022771"/>
    </source>
</evidence>
<organism evidence="8 9">
    <name type="scientific">Oncorhynchus mykiss</name>
    <name type="common">Rainbow trout</name>
    <name type="synonym">Salmo gairdneri</name>
    <dbReference type="NCBI Taxonomy" id="8022"/>
    <lineage>
        <taxon>Eukaryota</taxon>
        <taxon>Metazoa</taxon>
        <taxon>Chordata</taxon>
        <taxon>Craniata</taxon>
        <taxon>Vertebrata</taxon>
        <taxon>Euteleostomi</taxon>
        <taxon>Actinopterygii</taxon>
        <taxon>Neopterygii</taxon>
        <taxon>Teleostei</taxon>
        <taxon>Protacanthopterygii</taxon>
        <taxon>Salmoniformes</taxon>
        <taxon>Salmonidae</taxon>
        <taxon>Salmoninae</taxon>
        <taxon>Oncorhynchus</taxon>
    </lineage>
</organism>
<dbReference type="Pfam" id="PF05485">
    <property type="entry name" value="THAP"/>
    <property type="match status" value="1"/>
</dbReference>
<dbReference type="Ensembl" id="ENSOMYT00000160388.1">
    <property type="protein sequence ID" value="ENSOMYP00000131510.1"/>
    <property type="gene ID" value="ENSOMYG00000059686.1"/>
</dbReference>
<dbReference type="PROSITE" id="PS50950">
    <property type="entry name" value="ZF_THAP"/>
    <property type="match status" value="1"/>
</dbReference>
<comment type="subcellular location">
    <subcellularLocation>
        <location evidence="6">Nucleus</location>
        <location evidence="6">Nucleoplasm</location>
    </subcellularLocation>
</comment>
<dbReference type="SMART" id="SM00692">
    <property type="entry name" value="DM3"/>
    <property type="match status" value="1"/>
</dbReference>
<name>A0A8K9XDG8_ONCMY</name>
<dbReference type="GO" id="GO:0001935">
    <property type="term" value="P:endothelial cell proliferation"/>
    <property type="evidence" value="ECO:0007669"/>
    <property type="project" value="UniProtKB-UniRule"/>
</dbReference>
<keyword evidence="2 5" id="KW-0863">Zinc-finger</keyword>
<evidence type="ECO:0000256" key="6">
    <source>
        <dbReference type="RuleBase" id="RU369073"/>
    </source>
</evidence>
<evidence type="ECO:0000259" key="7">
    <source>
        <dbReference type="PROSITE" id="PS50950"/>
    </source>
</evidence>
<keyword evidence="6" id="KW-0539">Nucleus</keyword>
<evidence type="ECO:0000313" key="9">
    <source>
        <dbReference type="Proteomes" id="UP000694395"/>
    </source>
</evidence>
<accession>A0A8K9XDG8</accession>
<dbReference type="Gene3D" id="6.20.210.20">
    <property type="entry name" value="THAP domain"/>
    <property type="match status" value="1"/>
</dbReference>
<keyword evidence="6" id="KW-0804">Transcription</keyword>
<evidence type="ECO:0000256" key="1">
    <source>
        <dbReference type="ARBA" id="ARBA00022723"/>
    </source>
</evidence>
<keyword evidence="6" id="KW-0175">Coiled coil</keyword>
<dbReference type="SMART" id="SM00980">
    <property type="entry name" value="THAP"/>
    <property type="match status" value="1"/>
</dbReference>
<reference evidence="8" key="1">
    <citation type="submission" date="2020-07" db="EMBL/GenBank/DDBJ databases">
        <title>A long reads based de novo assembly of the rainbow trout Arlee double haploid line genome.</title>
        <authorList>
            <person name="Gao G."/>
            <person name="Palti Y."/>
        </authorList>
    </citation>
    <scope>NUCLEOTIDE SEQUENCE [LARGE SCALE GENOMIC DNA]</scope>
</reference>
<dbReference type="InterPro" id="IPR038441">
    <property type="entry name" value="THAP_Znf_sf"/>
</dbReference>
<keyword evidence="1" id="KW-0479">Metal-binding</keyword>
<dbReference type="PANTHER" id="PTHR46600:SF11">
    <property type="entry name" value="THAP DOMAIN-CONTAINING PROTEIN 10"/>
    <property type="match status" value="1"/>
</dbReference>
<proteinExistence type="inferred from homology"/>
<reference evidence="8" key="2">
    <citation type="submission" date="2025-08" db="UniProtKB">
        <authorList>
            <consortium name="Ensembl"/>
        </authorList>
    </citation>
    <scope>IDENTIFICATION</scope>
</reference>
<comment type="similarity">
    <text evidence="6">Belongs to the THAP1 family.</text>
</comment>
<sequence length="99" mass="11294">MVTRNNSNMNCIAPGCMNWLQINPSDPSVNYHRLPKDRQFLKKWLHVLKRKDVPARASRICRQHFSEADCDEGHFVCYGVGVTDRPSSTSLTLESSKSD</sequence>
<evidence type="ECO:0000256" key="5">
    <source>
        <dbReference type="PROSITE-ProRule" id="PRU00309"/>
    </source>
</evidence>
<dbReference type="PANTHER" id="PTHR46600">
    <property type="entry name" value="THAP DOMAIN-CONTAINING"/>
    <property type="match status" value="1"/>
</dbReference>
<dbReference type="GO" id="GO:0003700">
    <property type="term" value="F:DNA-binding transcription factor activity"/>
    <property type="evidence" value="ECO:0007669"/>
    <property type="project" value="UniProtKB-UniRule"/>
</dbReference>
<dbReference type="GO" id="GO:0005654">
    <property type="term" value="C:nucleoplasm"/>
    <property type="evidence" value="ECO:0007669"/>
    <property type="project" value="UniProtKB-SubCell"/>
</dbReference>
<evidence type="ECO:0000256" key="4">
    <source>
        <dbReference type="ARBA" id="ARBA00023125"/>
    </source>
</evidence>
<dbReference type="InterPro" id="IPR006612">
    <property type="entry name" value="THAP_Znf"/>
</dbReference>
<dbReference type="GO" id="GO:0043565">
    <property type="term" value="F:sequence-specific DNA binding"/>
    <property type="evidence" value="ECO:0007669"/>
    <property type="project" value="UniProtKB-UniRule"/>
</dbReference>
<dbReference type="SUPFAM" id="SSF57716">
    <property type="entry name" value="Glucocorticoid receptor-like (DNA-binding domain)"/>
    <property type="match status" value="1"/>
</dbReference>
<evidence type="ECO:0000313" key="8">
    <source>
        <dbReference type="Ensembl" id="ENSOMYP00000131510.1"/>
    </source>
</evidence>
<keyword evidence="6" id="KW-0805">Transcription regulation</keyword>
<dbReference type="GeneTree" id="ENSGT01030000239633"/>
<reference evidence="8" key="3">
    <citation type="submission" date="2025-09" db="UniProtKB">
        <authorList>
            <consortium name="Ensembl"/>
        </authorList>
    </citation>
    <scope>IDENTIFICATION</scope>
</reference>
<dbReference type="InterPro" id="IPR026516">
    <property type="entry name" value="THAP1/10"/>
</dbReference>
<comment type="function">
    <text evidence="6">DNA-binding transcription regulator that regulates endothelial cell proliferation and G1/S cell-cycle progression. Specifically binds the 5'-[AT]NTNN[GT]GGCA[AGT]-3' core DNA sequence and acts by modulating expression of pRB-E2F cell-cycle target genes.</text>
</comment>
<keyword evidence="9" id="KW-1185">Reference proteome</keyword>
<evidence type="ECO:0000256" key="3">
    <source>
        <dbReference type="ARBA" id="ARBA00022833"/>
    </source>
</evidence>
<dbReference type="GO" id="GO:0008270">
    <property type="term" value="F:zinc ion binding"/>
    <property type="evidence" value="ECO:0007669"/>
    <property type="project" value="UniProtKB-KW"/>
</dbReference>